<protein>
    <submittedName>
        <fullName evidence="1">Uncharacterized protein</fullName>
    </submittedName>
</protein>
<evidence type="ECO:0000313" key="1">
    <source>
        <dbReference type="EMBL" id="KAJ3001913.1"/>
    </source>
</evidence>
<reference evidence="1" key="1">
    <citation type="submission" date="2022-08" db="EMBL/GenBank/DDBJ databases">
        <title>Genome Sequence of Pycnoporus sanguineus.</title>
        <authorList>
            <person name="Buettner E."/>
        </authorList>
    </citation>
    <scope>NUCLEOTIDE SEQUENCE</scope>
    <source>
        <strain evidence="1">CG-C14</strain>
    </source>
</reference>
<sequence length="113" mass="12027">MAPTPRRVSPSMISSPAPGTFMHVAHIGIDGDGCIDASPNVEPGWTMILEELQGYGVSEKMVSQDLDFVEGFLAGAKAKLVQELQSTPTPIARTPTSSGRKGRFMPRRKATGA</sequence>
<accession>A0ACC1PUS2</accession>
<gene>
    <name evidence="1" type="ORF">NUW54_g6140</name>
</gene>
<dbReference type="EMBL" id="JANSHE010001601">
    <property type="protein sequence ID" value="KAJ3001913.1"/>
    <property type="molecule type" value="Genomic_DNA"/>
</dbReference>
<evidence type="ECO:0000313" key="2">
    <source>
        <dbReference type="Proteomes" id="UP001144978"/>
    </source>
</evidence>
<name>A0ACC1PUS2_9APHY</name>
<comment type="caution">
    <text evidence="1">The sequence shown here is derived from an EMBL/GenBank/DDBJ whole genome shotgun (WGS) entry which is preliminary data.</text>
</comment>
<dbReference type="Proteomes" id="UP001144978">
    <property type="component" value="Unassembled WGS sequence"/>
</dbReference>
<keyword evidence="2" id="KW-1185">Reference proteome</keyword>
<proteinExistence type="predicted"/>
<organism evidence="1 2">
    <name type="scientific">Trametes sanguinea</name>
    <dbReference type="NCBI Taxonomy" id="158606"/>
    <lineage>
        <taxon>Eukaryota</taxon>
        <taxon>Fungi</taxon>
        <taxon>Dikarya</taxon>
        <taxon>Basidiomycota</taxon>
        <taxon>Agaricomycotina</taxon>
        <taxon>Agaricomycetes</taxon>
        <taxon>Polyporales</taxon>
        <taxon>Polyporaceae</taxon>
        <taxon>Trametes</taxon>
    </lineage>
</organism>